<evidence type="ECO:0000313" key="2">
    <source>
        <dbReference type="EMBL" id="GIL68025.1"/>
    </source>
</evidence>
<reference evidence="2" key="1">
    <citation type="journal article" date="2021" name="Proc. Natl. Acad. Sci. U.S.A.">
        <title>Three genomes in the algal genus Volvox reveal the fate of a haploid sex-determining region after a transition to homothallism.</title>
        <authorList>
            <person name="Yamamoto K."/>
            <person name="Hamaji T."/>
            <person name="Kawai-Toyooka H."/>
            <person name="Matsuzaki R."/>
            <person name="Takahashi F."/>
            <person name="Nishimura Y."/>
            <person name="Kawachi M."/>
            <person name="Noguchi H."/>
            <person name="Minakuchi Y."/>
            <person name="Umen J.G."/>
            <person name="Toyoda A."/>
            <person name="Nozaki H."/>
        </authorList>
    </citation>
    <scope>NUCLEOTIDE SEQUENCE</scope>
    <source>
        <strain evidence="2">NIES-3780</strain>
    </source>
</reference>
<dbReference type="InterPro" id="IPR001031">
    <property type="entry name" value="Thioesterase"/>
</dbReference>
<dbReference type="AlphaFoldDB" id="A0A8J4BVF5"/>
<gene>
    <name evidence="2" type="ORF">Vafri_21302</name>
</gene>
<comment type="caution">
    <text evidence="2">The sequence shown here is derived from an EMBL/GenBank/DDBJ whole genome shotgun (WGS) entry which is preliminary data.</text>
</comment>
<keyword evidence="3" id="KW-1185">Reference proteome</keyword>
<dbReference type="Pfam" id="PF00975">
    <property type="entry name" value="Thioesterase"/>
    <property type="match status" value="1"/>
</dbReference>
<dbReference type="InterPro" id="IPR029058">
    <property type="entry name" value="AB_hydrolase_fold"/>
</dbReference>
<proteinExistence type="predicted"/>
<dbReference type="EMBL" id="BNCO01000108">
    <property type="protein sequence ID" value="GIL68025.1"/>
    <property type="molecule type" value="Genomic_DNA"/>
</dbReference>
<accession>A0A8J4BVF5</accession>
<name>A0A8J4BVF5_9CHLO</name>
<feature type="domain" description="Thioesterase" evidence="1">
    <location>
        <begin position="600"/>
        <end position="658"/>
    </location>
</feature>
<organism evidence="2 3">
    <name type="scientific">Volvox africanus</name>
    <dbReference type="NCBI Taxonomy" id="51714"/>
    <lineage>
        <taxon>Eukaryota</taxon>
        <taxon>Viridiplantae</taxon>
        <taxon>Chlorophyta</taxon>
        <taxon>core chlorophytes</taxon>
        <taxon>Chlorophyceae</taxon>
        <taxon>CS clade</taxon>
        <taxon>Chlamydomonadales</taxon>
        <taxon>Volvocaceae</taxon>
        <taxon>Volvox</taxon>
    </lineage>
</organism>
<dbReference type="SUPFAM" id="SSF53474">
    <property type="entry name" value="alpha/beta-Hydrolases"/>
    <property type="match status" value="1"/>
</dbReference>
<evidence type="ECO:0000313" key="3">
    <source>
        <dbReference type="Proteomes" id="UP000747399"/>
    </source>
</evidence>
<dbReference type="Proteomes" id="UP000747399">
    <property type="component" value="Unassembled WGS sequence"/>
</dbReference>
<sequence>GAALRRPPPPTAAAACGDADGKILSAAVIGVGFAAAVAYEVAVQLQTPPPPPAGSSGGGGLSATVLLLLEDPRLRRCCEVASQPWFQLRDWVAGWRPDLDLTEFAMVGRLLEEQGHSAQMDYVGGLAPPGVSRAEWDLLAEEQARSANGRVGYGWEEMQYSWTVLYGMVEALHDKHCPRRDGGGHASAAITTTTTTAYSGGGGSGGGGSSSSTVGASGAAAVAEFSALPAWEAFLLDLYALMERPEAQLEYLVRYRPAAFIDEMSWDTTVRDLLWTASYLKSIAHTHKPEAPFLGETVFLHAAPPIASVISGSVRDFNAGWAAGATRSFALLVQPVRMVRLHDASVPAVAEALDDSSMESSAPPTGSPILALTTLQLQQLLSEAVNCYSRVAAIRRQLAVTMTTSGKPLLPLVPCSLSTGGTEGPGGGGGGAVQVLPSDIGPAHVGAIASSTLSYVLVGSGTSAKDVSADGGTVGESAPLTLPTAPSMTLAALNRLCPMGQIIRAGGVAGDHQPEQSADSSRAAVLRMPPAGGVASGPMQTSQPVWFIHDETGCTTGIVRGLAELLQLPVYGINMPDFALPSAAASKSPSAVPAPPLLTPPTLTRLAEVYGAAVLAVQPHGPFCLAATSPYGCMLAFAVAAALEQQDHAVMLVLLDGPPCPPATALVDPVYCSLYETLLQQAIYDRSSAATDADASAIGAAVPPLPDLATFVATLQSRGAVPEDAGSLLSASASFRPPSVAPEAWGAVVHSAVHRAGLMRVLASSHRPTASFQGPAAVVLPEDRYGAAFLAASRQCCDGTVTALTLECRHGTALASDEGRRAAAAAVMEAVCEMLQML</sequence>
<dbReference type="Gene3D" id="3.40.50.1820">
    <property type="entry name" value="alpha/beta hydrolase"/>
    <property type="match status" value="1"/>
</dbReference>
<protein>
    <recommendedName>
        <fullName evidence="1">Thioesterase domain-containing protein</fullName>
    </recommendedName>
</protein>
<evidence type="ECO:0000259" key="1">
    <source>
        <dbReference type="Pfam" id="PF00975"/>
    </source>
</evidence>
<feature type="non-terminal residue" evidence="2">
    <location>
        <position position="1"/>
    </location>
</feature>